<protein>
    <submittedName>
        <fullName evidence="3">tRNA 5-methoxyuridine(34)/uridine 5-oxyacetic acid(34) synthase CmoB</fullName>
    </submittedName>
</protein>
<dbReference type="NCBIfam" id="TIGR00452">
    <property type="entry name" value="tRNA 5-methoxyuridine(34)/uridine 5-oxyacetic acid(34) synthase CmoB"/>
    <property type="match status" value="1"/>
</dbReference>
<name>A0A8J6N8D0_9BACT</name>
<proteinExistence type="inferred from homology"/>
<accession>A0A8J6N8D0</accession>
<dbReference type="EMBL" id="JACNLK010000052">
    <property type="protein sequence ID" value="MBC8208753.1"/>
    <property type="molecule type" value="Genomic_DNA"/>
</dbReference>
<dbReference type="GO" id="GO:0002098">
    <property type="term" value="P:tRNA wobble uridine modification"/>
    <property type="evidence" value="ECO:0007669"/>
    <property type="project" value="InterPro"/>
</dbReference>
<gene>
    <name evidence="3" type="primary">cmoB</name>
    <name evidence="3" type="ORF">H8E79_06265</name>
</gene>
<evidence type="ECO:0000313" key="3">
    <source>
        <dbReference type="EMBL" id="MBC8208753.1"/>
    </source>
</evidence>
<dbReference type="AlphaFoldDB" id="A0A8J6N8D0"/>
<dbReference type="NCBIfam" id="NF011650">
    <property type="entry name" value="PRK15068.1"/>
    <property type="match status" value="1"/>
</dbReference>
<evidence type="ECO:0000256" key="2">
    <source>
        <dbReference type="ARBA" id="ARBA00022694"/>
    </source>
</evidence>
<reference evidence="3 4" key="1">
    <citation type="submission" date="2020-08" db="EMBL/GenBank/DDBJ databases">
        <title>Bridging the membrane lipid divide: bacteria of the FCB group superphylum have the potential to synthesize archaeal ether lipids.</title>
        <authorList>
            <person name="Villanueva L."/>
            <person name="Von Meijenfeldt F.A.B."/>
            <person name="Westbye A.B."/>
            <person name="Yadav S."/>
            <person name="Hopmans E.C."/>
            <person name="Dutilh B.E."/>
            <person name="Sinninghe Damste J.S."/>
        </authorList>
    </citation>
    <scope>NUCLEOTIDE SEQUENCE [LARGE SCALE GENOMIC DNA]</scope>
    <source>
        <strain evidence="3">NIOZ-UU81</strain>
    </source>
</reference>
<dbReference type="SUPFAM" id="SSF53335">
    <property type="entry name" value="S-adenosyl-L-methionine-dependent methyltransferases"/>
    <property type="match status" value="1"/>
</dbReference>
<keyword evidence="1" id="KW-0808">Transferase</keyword>
<keyword evidence="2" id="KW-0819">tRNA processing</keyword>
<evidence type="ECO:0000313" key="4">
    <source>
        <dbReference type="Proteomes" id="UP000599024"/>
    </source>
</evidence>
<dbReference type="HAMAP" id="MF_01590">
    <property type="entry name" value="tRNA_carboxymethyltr_CmoB"/>
    <property type="match status" value="1"/>
</dbReference>
<comment type="caution">
    <text evidence="3">The sequence shown here is derived from an EMBL/GenBank/DDBJ whole genome shotgun (WGS) entry which is preliminary data.</text>
</comment>
<sequence>MIQAPSYLDRLPESALRAEIINAHQDRQRWVLQDKKGFLRYRRPFESIAPFRAQKVDCSRDTVLIGEEGEIRKDGQQIVHKALRAFMPWRKGPFSVFGTHVDAEWRSERKWQRLLPRLPDLNNKIVADIGCNNGYYMFRMAHHEPRLVLGLEPSVQHYYCFKTLNHMAAQEMLDIDLLGVEHLNLFPSCFDIIFLMGIIYHRPSPIETLRDILGALRPGGTLILETQAIPGDAPLALFPETTYAKVPGTYFIPTGACLINWLTKAGYSKIELFSRSAMSSEEQRSTDWMTFESYADFINPENPTLTIEGYPAPERILIRGTK</sequence>
<organism evidence="3 4">
    <name type="scientific">Candidatus Desulfatifera sulfidica</name>
    <dbReference type="NCBI Taxonomy" id="2841691"/>
    <lineage>
        <taxon>Bacteria</taxon>
        <taxon>Pseudomonadati</taxon>
        <taxon>Thermodesulfobacteriota</taxon>
        <taxon>Desulfobulbia</taxon>
        <taxon>Desulfobulbales</taxon>
        <taxon>Desulfobulbaceae</taxon>
        <taxon>Candidatus Desulfatifera</taxon>
    </lineage>
</organism>
<dbReference type="InterPro" id="IPR027555">
    <property type="entry name" value="Mo5U34_MeTrfas-like"/>
</dbReference>
<dbReference type="InterPro" id="IPR010017">
    <property type="entry name" value="CmoB"/>
</dbReference>
<dbReference type="GO" id="GO:0016765">
    <property type="term" value="F:transferase activity, transferring alkyl or aryl (other than methyl) groups"/>
    <property type="evidence" value="ECO:0007669"/>
    <property type="project" value="InterPro"/>
</dbReference>
<dbReference type="Gene3D" id="3.40.50.150">
    <property type="entry name" value="Vaccinia Virus protein VP39"/>
    <property type="match status" value="1"/>
</dbReference>
<dbReference type="InterPro" id="IPR029063">
    <property type="entry name" value="SAM-dependent_MTases_sf"/>
</dbReference>
<evidence type="ECO:0000256" key="1">
    <source>
        <dbReference type="ARBA" id="ARBA00022679"/>
    </source>
</evidence>
<dbReference type="CDD" id="cd02440">
    <property type="entry name" value="AdoMet_MTases"/>
    <property type="match status" value="1"/>
</dbReference>
<dbReference type="Proteomes" id="UP000599024">
    <property type="component" value="Unassembled WGS sequence"/>
</dbReference>
<dbReference type="Pfam" id="PF08003">
    <property type="entry name" value="Methyltransf_9"/>
    <property type="match status" value="1"/>
</dbReference>